<evidence type="ECO:0000256" key="1">
    <source>
        <dbReference type="ARBA" id="ARBA00000900"/>
    </source>
</evidence>
<evidence type="ECO:0000256" key="9">
    <source>
        <dbReference type="ARBA" id="ARBA00023136"/>
    </source>
</evidence>
<feature type="transmembrane region" description="Helical" evidence="13">
    <location>
        <begin position="101"/>
        <end position="122"/>
    </location>
</feature>
<evidence type="ECO:0000313" key="15">
    <source>
        <dbReference type="EMBL" id="KAF5766737.1"/>
    </source>
</evidence>
<dbReference type="Proteomes" id="UP000215914">
    <property type="component" value="Unassembled WGS sequence"/>
</dbReference>
<comment type="caution">
    <text evidence="15">The sequence shown here is derived from an EMBL/GenBank/DDBJ whole genome shotgun (WGS) entry which is preliminary data.</text>
</comment>
<evidence type="ECO:0000256" key="6">
    <source>
        <dbReference type="ARBA" id="ARBA00022723"/>
    </source>
</evidence>
<evidence type="ECO:0000256" key="8">
    <source>
        <dbReference type="ARBA" id="ARBA00022989"/>
    </source>
</evidence>
<dbReference type="CDD" id="cd16461">
    <property type="entry name" value="RING-H2_EL5-like"/>
    <property type="match status" value="1"/>
</dbReference>
<dbReference type="GO" id="GO:0004842">
    <property type="term" value="F:ubiquitin-protein transferase activity"/>
    <property type="evidence" value="ECO:0000318"/>
    <property type="project" value="GO_Central"/>
</dbReference>
<evidence type="ECO:0000256" key="5">
    <source>
        <dbReference type="ARBA" id="ARBA00022692"/>
    </source>
</evidence>
<keyword evidence="11" id="KW-0863">Zinc-finger</keyword>
<dbReference type="PANTHER" id="PTHR46905">
    <property type="entry name" value="RING-H2 FINGER PROTEIN ATL78"/>
    <property type="match status" value="1"/>
</dbReference>
<evidence type="ECO:0000256" key="7">
    <source>
        <dbReference type="ARBA" id="ARBA00022833"/>
    </source>
</evidence>
<evidence type="ECO:0000256" key="3">
    <source>
        <dbReference type="ARBA" id="ARBA00012483"/>
    </source>
</evidence>
<dbReference type="GO" id="GO:0016020">
    <property type="term" value="C:membrane"/>
    <property type="evidence" value="ECO:0000318"/>
    <property type="project" value="GO_Central"/>
</dbReference>
<gene>
    <name evidence="15" type="ORF">HanXRQr2_Chr15g0718971</name>
</gene>
<evidence type="ECO:0000256" key="12">
    <source>
        <dbReference type="SAM" id="MobiDB-lite"/>
    </source>
</evidence>
<evidence type="ECO:0000256" key="10">
    <source>
        <dbReference type="ARBA" id="ARBA00024209"/>
    </source>
</evidence>
<dbReference type="InterPro" id="IPR013083">
    <property type="entry name" value="Znf_RING/FYVE/PHD"/>
</dbReference>
<reference evidence="15" key="1">
    <citation type="journal article" date="2017" name="Nature">
        <title>The sunflower genome provides insights into oil metabolism, flowering and Asterid evolution.</title>
        <authorList>
            <person name="Badouin H."/>
            <person name="Gouzy J."/>
            <person name="Grassa C.J."/>
            <person name="Murat F."/>
            <person name="Staton S.E."/>
            <person name="Cottret L."/>
            <person name="Lelandais-Briere C."/>
            <person name="Owens G.L."/>
            <person name="Carrere S."/>
            <person name="Mayjonade B."/>
            <person name="Legrand L."/>
            <person name="Gill N."/>
            <person name="Kane N.C."/>
            <person name="Bowers J.E."/>
            <person name="Hubner S."/>
            <person name="Bellec A."/>
            <person name="Berard A."/>
            <person name="Berges H."/>
            <person name="Blanchet N."/>
            <person name="Boniface M.C."/>
            <person name="Brunel D."/>
            <person name="Catrice O."/>
            <person name="Chaidir N."/>
            <person name="Claudel C."/>
            <person name="Donnadieu C."/>
            <person name="Faraut T."/>
            <person name="Fievet G."/>
            <person name="Helmstetter N."/>
            <person name="King M."/>
            <person name="Knapp S.J."/>
            <person name="Lai Z."/>
            <person name="Le Paslier M.C."/>
            <person name="Lippi Y."/>
            <person name="Lorenzon L."/>
            <person name="Mandel J.R."/>
            <person name="Marage G."/>
            <person name="Marchand G."/>
            <person name="Marquand E."/>
            <person name="Bret-Mestries E."/>
            <person name="Morien E."/>
            <person name="Nambeesan S."/>
            <person name="Nguyen T."/>
            <person name="Pegot-Espagnet P."/>
            <person name="Pouilly N."/>
            <person name="Raftis F."/>
            <person name="Sallet E."/>
            <person name="Schiex T."/>
            <person name="Thomas J."/>
            <person name="Vandecasteele C."/>
            <person name="Vares D."/>
            <person name="Vear F."/>
            <person name="Vautrin S."/>
            <person name="Crespi M."/>
            <person name="Mangin B."/>
            <person name="Burke J.M."/>
            <person name="Salse J."/>
            <person name="Munos S."/>
            <person name="Vincourt P."/>
            <person name="Rieseberg L.H."/>
            <person name="Langlade N.B."/>
        </authorList>
    </citation>
    <scope>NUCLEOTIDE SEQUENCE</scope>
    <source>
        <tissue evidence="15">Leaves</tissue>
    </source>
</reference>
<dbReference type="GO" id="GO:0016567">
    <property type="term" value="P:protein ubiquitination"/>
    <property type="evidence" value="ECO:0007669"/>
    <property type="project" value="InterPro"/>
</dbReference>
<keyword evidence="16" id="KW-1185">Reference proteome</keyword>
<comment type="subcellular location">
    <subcellularLocation>
        <location evidence="2">Membrane</location>
        <topology evidence="2">Single-pass membrane protein</topology>
    </subcellularLocation>
</comment>
<organism evidence="15 16">
    <name type="scientific">Helianthus annuus</name>
    <name type="common">Common sunflower</name>
    <dbReference type="NCBI Taxonomy" id="4232"/>
    <lineage>
        <taxon>Eukaryota</taxon>
        <taxon>Viridiplantae</taxon>
        <taxon>Streptophyta</taxon>
        <taxon>Embryophyta</taxon>
        <taxon>Tracheophyta</taxon>
        <taxon>Spermatophyta</taxon>
        <taxon>Magnoliopsida</taxon>
        <taxon>eudicotyledons</taxon>
        <taxon>Gunneridae</taxon>
        <taxon>Pentapetalae</taxon>
        <taxon>asterids</taxon>
        <taxon>campanulids</taxon>
        <taxon>Asterales</taxon>
        <taxon>Asteraceae</taxon>
        <taxon>Asteroideae</taxon>
        <taxon>Heliantheae alliance</taxon>
        <taxon>Heliantheae</taxon>
        <taxon>Helianthus</taxon>
    </lineage>
</organism>
<dbReference type="SUPFAM" id="SSF57850">
    <property type="entry name" value="RING/U-box"/>
    <property type="match status" value="1"/>
</dbReference>
<keyword evidence="5 13" id="KW-0812">Transmembrane</keyword>
<dbReference type="PANTHER" id="PTHR46905:SF18">
    <property type="entry name" value="RING-TYPE E3 UBIQUITIN TRANSFERASE"/>
    <property type="match status" value="1"/>
</dbReference>
<dbReference type="InterPro" id="IPR044602">
    <property type="entry name" value="ATL10/ATL72-79-like"/>
</dbReference>
<comment type="catalytic activity">
    <reaction evidence="1">
        <text>S-ubiquitinyl-[E2 ubiquitin-conjugating enzyme]-L-cysteine + [acceptor protein]-L-lysine = [E2 ubiquitin-conjugating enzyme]-L-cysteine + N(6)-ubiquitinyl-[acceptor protein]-L-lysine.</text>
        <dbReference type="EC" id="2.3.2.27"/>
    </reaction>
</comment>
<evidence type="ECO:0000259" key="14">
    <source>
        <dbReference type="PROSITE" id="PS50089"/>
    </source>
</evidence>
<reference evidence="15" key="2">
    <citation type="submission" date="2020-06" db="EMBL/GenBank/DDBJ databases">
        <title>Helianthus annuus Genome sequencing and assembly Release 2.</title>
        <authorList>
            <person name="Gouzy J."/>
            <person name="Langlade N."/>
            <person name="Munos S."/>
        </authorList>
    </citation>
    <scope>NUCLEOTIDE SEQUENCE</scope>
    <source>
        <tissue evidence="15">Leaves</tissue>
    </source>
</reference>
<proteinExistence type="inferred from homology"/>
<keyword evidence="8 13" id="KW-1133">Transmembrane helix</keyword>
<accession>A0A9K3H464</accession>
<keyword evidence="6" id="KW-0479">Metal-binding</keyword>
<dbReference type="GO" id="GO:0061630">
    <property type="term" value="F:ubiquitin protein ligase activity"/>
    <property type="evidence" value="ECO:0007669"/>
    <property type="project" value="UniProtKB-EC"/>
</dbReference>
<dbReference type="EMBL" id="MNCJ02000330">
    <property type="protein sequence ID" value="KAF5766737.1"/>
    <property type="molecule type" value="Genomic_DNA"/>
</dbReference>
<keyword evidence="7" id="KW-0862">Zinc</keyword>
<protein>
    <recommendedName>
        <fullName evidence="3">RING-type E3 ubiquitin transferase</fullName>
        <ecNumber evidence="3">2.3.2.27</ecNumber>
    </recommendedName>
</protein>
<dbReference type="SMART" id="SM00184">
    <property type="entry name" value="RING"/>
    <property type="match status" value="1"/>
</dbReference>
<feature type="region of interest" description="Disordered" evidence="12">
    <location>
        <begin position="235"/>
        <end position="278"/>
    </location>
</feature>
<evidence type="ECO:0000256" key="2">
    <source>
        <dbReference type="ARBA" id="ARBA00004167"/>
    </source>
</evidence>
<dbReference type="InterPro" id="IPR001841">
    <property type="entry name" value="Znf_RING"/>
</dbReference>
<name>A0A9K3H464_HELAN</name>
<evidence type="ECO:0000256" key="13">
    <source>
        <dbReference type="SAM" id="Phobius"/>
    </source>
</evidence>
<feature type="domain" description="RING-type" evidence="14">
    <location>
        <begin position="178"/>
        <end position="220"/>
    </location>
</feature>
<dbReference type="Pfam" id="PF13639">
    <property type="entry name" value="zf-RING_2"/>
    <property type="match status" value="1"/>
</dbReference>
<comment type="similarity">
    <text evidence="10">Belongs to the RING-type zinc finger family. ATL subfamily.</text>
</comment>
<dbReference type="PROSITE" id="PS50089">
    <property type="entry name" value="ZF_RING_2"/>
    <property type="match status" value="1"/>
</dbReference>
<dbReference type="EC" id="2.3.2.27" evidence="3"/>
<dbReference type="GO" id="GO:0008270">
    <property type="term" value="F:zinc ion binding"/>
    <property type="evidence" value="ECO:0007669"/>
    <property type="project" value="UniProtKB-KW"/>
</dbReference>
<evidence type="ECO:0000256" key="11">
    <source>
        <dbReference type="PROSITE-ProRule" id="PRU00175"/>
    </source>
</evidence>
<keyword evidence="9 13" id="KW-0472">Membrane</keyword>
<sequence>MLYNQYTKVLDPSLSTLHIHIYVLLGESSIESNHIPHLTQTLQMSSVSNMLFQDELYHIYSRKLLLHTQINQQLIAAVTTITPAPSPSNPPSFHNNFDSNVVMVLSVLLCALVCSLGINSIIKCVLRCTSILGTEIGANPVSNSARLSKTGINKKALKTFSTVNYWHGLQLPGLGKECVICLGDFSKGERVKILPKCNHGFHVRCIDKWLRSHSSCPTCRHSLLETCQKILTGGNYSNTTSSQPQPQPQPQEQGPSDATTSISILPLQHEGVLRNYES</sequence>
<dbReference type="Gene3D" id="3.30.40.10">
    <property type="entry name" value="Zinc/RING finger domain, C3HC4 (zinc finger)"/>
    <property type="match status" value="1"/>
</dbReference>
<evidence type="ECO:0000313" key="16">
    <source>
        <dbReference type="Proteomes" id="UP000215914"/>
    </source>
</evidence>
<keyword evidence="4" id="KW-0808">Transferase</keyword>
<dbReference type="Gramene" id="mRNA:HanXRQr2_Chr15g0718971">
    <property type="protein sequence ID" value="CDS:HanXRQr2_Chr15g0718971.1"/>
    <property type="gene ID" value="HanXRQr2_Chr15g0718971"/>
</dbReference>
<evidence type="ECO:0000256" key="4">
    <source>
        <dbReference type="ARBA" id="ARBA00022679"/>
    </source>
</evidence>
<dbReference type="AlphaFoldDB" id="A0A9K3H464"/>